<dbReference type="GeneID" id="14922165"/>
<dbReference type="VEuPathDB" id="AmoebaDB:ACA1_181900"/>
<protein>
    <submittedName>
        <fullName evidence="2">Uncharacterized protein</fullName>
    </submittedName>
</protein>
<feature type="compositionally biased region" description="Basic and acidic residues" evidence="1">
    <location>
        <begin position="12"/>
        <end position="36"/>
    </location>
</feature>
<gene>
    <name evidence="2" type="ORF">ACA1_181900</name>
</gene>
<dbReference type="KEGG" id="acan:ACA1_181900"/>
<dbReference type="EMBL" id="KB007904">
    <property type="protein sequence ID" value="ELR21289.1"/>
    <property type="molecule type" value="Genomic_DNA"/>
</dbReference>
<reference evidence="2 3" key="1">
    <citation type="journal article" date="2013" name="Genome Biol.">
        <title>Genome of Acanthamoeba castellanii highlights extensive lateral gene transfer and early evolution of tyrosine kinase signaling.</title>
        <authorList>
            <person name="Clarke M."/>
            <person name="Lohan A.J."/>
            <person name="Liu B."/>
            <person name="Lagkouvardos I."/>
            <person name="Roy S."/>
            <person name="Zafar N."/>
            <person name="Bertelli C."/>
            <person name="Schilde C."/>
            <person name="Kianianmomeni A."/>
            <person name="Burglin T.R."/>
            <person name="Frech C."/>
            <person name="Turcotte B."/>
            <person name="Kopec K.O."/>
            <person name="Synnott J.M."/>
            <person name="Choo C."/>
            <person name="Paponov I."/>
            <person name="Finkler A."/>
            <person name="Soon Heng Tan C."/>
            <person name="Hutchins A.P."/>
            <person name="Weinmeier T."/>
            <person name="Rattei T."/>
            <person name="Chu J.S."/>
            <person name="Gimenez G."/>
            <person name="Irimia M."/>
            <person name="Rigden D.J."/>
            <person name="Fitzpatrick D.A."/>
            <person name="Lorenzo-Morales J."/>
            <person name="Bateman A."/>
            <person name="Chiu C.H."/>
            <person name="Tang P."/>
            <person name="Hegemann P."/>
            <person name="Fromm H."/>
            <person name="Raoult D."/>
            <person name="Greub G."/>
            <person name="Miranda-Saavedra D."/>
            <person name="Chen N."/>
            <person name="Nash P."/>
            <person name="Ginger M.L."/>
            <person name="Horn M."/>
            <person name="Schaap P."/>
            <person name="Caler L."/>
            <person name="Loftus B."/>
        </authorList>
    </citation>
    <scope>NUCLEOTIDE SEQUENCE [LARGE SCALE GENOMIC DNA]</scope>
    <source>
        <strain evidence="2 3">Neff</strain>
    </source>
</reference>
<accession>L8H6Z2</accession>
<organism evidence="2 3">
    <name type="scientific">Acanthamoeba castellanii (strain ATCC 30010 / Neff)</name>
    <dbReference type="NCBI Taxonomy" id="1257118"/>
    <lineage>
        <taxon>Eukaryota</taxon>
        <taxon>Amoebozoa</taxon>
        <taxon>Discosea</taxon>
        <taxon>Longamoebia</taxon>
        <taxon>Centramoebida</taxon>
        <taxon>Acanthamoebidae</taxon>
        <taxon>Acanthamoeba</taxon>
    </lineage>
</organism>
<evidence type="ECO:0000313" key="3">
    <source>
        <dbReference type="Proteomes" id="UP000011083"/>
    </source>
</evidence>
<evidence type="ECO:0000313" key="2">
    <source>
        <dbReference type="EMBL" id="ELR21289.1"/>
    </source>
</evidence>
<sequence length="133" mass="14918">MSEAGDGAELSEYEHVNKKSRSEVSQEDETHGKEPPQVEIIGTAQLKAQEVLKRREALLEDSTMKLQRIYEVCMTQLNEMAGQRSAECEALLNSLHSVYVENYELANHLDFIRRSTLALFSVISQESSDGSIA</sequence>
<keyword evidence="3" id="KW-1185">Reference proteome</keyword>
<name>L8H6Z2_ACACF</name>
<evidence type="ECO:0000256" key="1">
    <source>
        <dbReference type="SAM" id="MobiDB-lite"/>
    </source>
</evidence>
<feature type="region of interest" description="Disordered" evidence="1">
    <location>
        <begin position="1"/>
        <end position="37"/>
    </location>
</feature>
<proteinExistence type="predicted"/>
<dbReference type="AlphaFoldDB" id="L8H6Z2"/>
<dbReference type="RefSeq" id="XP_004345833.1">
    <property type="nucleotide sequence ID" value="XM_004345783.1"/>
</dbReference>
<dbReference type="Proteomes" id="UP000011083">
    <property type="component" value="Unassembled WGS sequence"/>
</dbReference>